<name>A0ABX4MFS2_9ACTO</name>
<feature type="transmembrane region" description="Helical" evidence="6">
    <location>
        <begin position="310"/>
        <end position="329"/>
    </location>
</feature>
<proteinExistence type="predicted"/>
<feature type="transmembrane region" description="Helical" evidence="6">
    <location>
        <begin position="336"/>
        <end position="354"/>
    </location>
</feature>
<evidence type="ECO:0000313" key="8">
    <source>
        <dbReference type="EMBL" id="PHP53002.1"/>
    </source>
</evidence>
<feature type="transmembrane region" description="Helical" evidence="6">
    <location>
        <begin position="360"/>
        <end position="383"/>
    </location>
</feature>
<feature type="transmembrane region" description="Helical" evidence="6">
    <location>
        <begin position="162"/>
        <end position="185"/>
    </location>
</feature>
<accession>A0ABX4MFS2</accession>
<evidence type="ECO:0000259" key="7">
    <source>
        <dbReference type="PROSITE" id="PS50850"/>
    </source>
</evidence>
<feature type="domain" description="Major facilitator superfamily (MFS) profile" evidence="7">
    <location>
        <begin position="1"/>
        <end position="447"/>
    </location>
</feature>
<dbReference type="Pfam" id="PF07690">
    <property type="entry name" value="MFS_1"/>
    <property type="match status" value="2"/>
</dbReference>
<feature type="transmembrane region" description="Helical" evidence="6">
    <location>
        <begin position="422"/>
        <end position="443"/>
    </location>
</feature>
<evidence type="ECO:0000256" key="2">
    <source>
        <dbReference type="ARBA" id="ARBA00022475"/>
    </source>
</evidence>
<dbReference type="PANTHER" id="PTHR43702:SF11">
    <property type="entry name" value="L-FUCOSE-PROTON SYMPORTER"/>
    <property type="match status" value="1"/>
</dbReference>
<gene>
    <name evidence="8" type="primary">fucP</name>
    <name evidence="8" type="ORF">BW737_005695</name>
</gene>
<evidence type="ECO:0000256" key="4">
    <source>
        <dbReference type="ARBA" id="ARBA00022989"/>
    </source>
</evidence>
<feature type="transmembrane region" description="Helical" evidence="6">
    <location>
        <begin position="35"/>
        <end position="56"/>
    </location>
</feature>
<evidence type="ECO:0000256" key="1">
    <source>
        <dbReference type="ARBA" id="ARBA00004429"/>
    </source>
</evidence>
<dbReference type="InterPro" id="IPR005275">
    <property type="entry name" value="Lfuc_symporter_FucP"/>
</dbReference>
<feature type="transmembrane region" description="Helical" evidence="6">
    <location>
        <begin position="278"/>
        <end position="298"/>
    </location>
</feature>
<sequence>MSTSVVTRPKSAGIIPDPSRQLADGYLDRTPLFQYILLSICFPMWGAAAALNDILITQFKSVFTLSDFASAFVQSAFYGGYFVLAIPASRVIRRWSYKTGILTGLTFYIVGCTMFFPASRVATYTVFLAALFAIAVGLSFLETSCNTYSSMVGPKRLATLRLNISQTFYPLGSIAGILLGKYLIFTEGDSLDKQLNGLPAEQQQQLAEQMLLRTLQPYRFLIVVLLALLLVIALTQMPSCKPQQVSDAGVDRDRATVFQTLSYLAHNRRFRHGIVTQFLYVGMQTAVWSFTIRLALTLDDSLNERTASNYMVWAYAAFFIGKFTANLLMTRFNEDLVLVGYAVVGVLTLIYVITVPNLTAVYAAILVSGLFGPCWATIYARTLDSIEDKRHTETGGAIIVMSIIGGAVVPAVQGLISDLTGSMQLSFIVNIACFSAVLLYFAAAYRRTSGHHSSTKVSNKAV</sequence>
<keyword evidence="5 6" id="KW-0472">Membrane</keyword>
<keyword evidence="4 6" id="KW-1133">Transmembrane helix</keyword>
<keyword evidence="2" id="KW-1003">Cell membrane</keyword>
<dbReference type="InterPro" id="IPR036259">
    <property type="entry name" value="MFS_trans_sf"/>
</dbReference>
<keyword evidence="3 6" id="KW-0812">Transmembrane</keyword>
<protein>
    <submittedName>
        <fullName evidence="8">L-fucose:H+ symporter permease</fullName>
    </submittedName>
</protein>
<feature type="transmembrane region" description="Helical" evidence="6">
    <location>
        <begin position="68"/>
        <end position="87"/>
    </location>
</feature>
<dbReference type="EMBL" id="MTPX02000035">
    <property type="protein sequence ID" value="PHP53002.1"/>
    <property type="molecule type" value="Genomic_DNA"/>
</dbReference>
<dbReference type="InterPro" id="IPR020846">
    <property type="entry name" value="MFS_dom"/>
</dbReference>
<feature type="transmembrane region" description="Helical" evidence="6">
    <location>
        <begin position="218"/>
        <end position="235"/>
    </location>
</feature>
<dbReference type="Gene3D" id="1.20.1250.20">
    <property type="entry name" value="MFS general substrate transporter like domains"/>
    <property type="match status" value="2"/>
</dbReference>
<reference evidence="8 9" key="1">
    <citation type="submission" date="2017-10" db="EMBL/GenBank/DDBJ databases">
        <title>Draft genome sequence of cellulolytic Actinomyces sp CtC72 isolated from cattle rumen fluid.</title>
        <authorList>
            <person name="Joshi A.J."/>
            <person name="Vasudevan G."/>
            <person name="Lanjekar V.B."/>
            <person name="Hivarkar S."/>
            <person name="Engineer A."/>
            <person name="Pore S.D."/>
            <person name="Dhakephalkar P.K."/>
            <person name="Dagar S."/>
        </authorList>
    </citation>
    <scope>NUCLEOTIDE SEQUENCE [LARGE SCALE GENOMIC DNA]</scope>
    <source>
        <strain evidence="9">CtC72</strain>
    </source>
</reference>
<dbReference type="InterPro" id="IPR011701">
    <property type="entry name" value="MFS"/>
</dbReference>
<keyword evidence="9" id="KW-1185">Reference proteome</keyword>
<feature type="transmembrane region" description="Helical" evidence="6">
    <location>
        <begin position="122"/>
        <end position="141"/>
    </location>
</feature>
<evidence type="ECO:0000256" key="3">
    <source>
        <dbReference type="ARBA" id="ARBA00022692"/>
    </source>
</evidence>
<feature type="transmembrane region" description="Helical" evidence="6">
    <location>
        <begin position="99"/>
        <end position="116"/>
    </location>
</feature>
<evidence type="ECO:0000256" key="5">
    <source>
        <dbReference type="ARBA" id="ARBA00023136"/>
    </source>
</evidence>
<dbReference type="PANTHER" id="PTHR43702">
    <property type="entry name" value="L-FUCOSE-PROTON SYMPORTER"/>
    <property type="match status" value="1"/>
</dbReference>
<dbReference type="SUPFAM" id="SSF103473">
    <property type="entry name" value="MFS general substrate transporter"/>
    <property type="match status" value="1"/>
</dbReference>
<evidence type="ECO:0000256" key="6">
    <source>
        <dbReference type="SAM" id="Phobius"/>
    </source>
</evidence>
<dbReference type="CDD" id="cd17394">
    <property type="entry name" value="MFS_FucP_like"/>
    <property type="match status" value="1"/>
</dbReference>
<dbReference type="PROSITE" id="PS50850">
    <property type="entry name" value="MFS"/>
    <property type="match status" value="1"/>
</dbReference>
<evidence type="ECO:0000313" key="9">
    <source>
        <dbReference type="Proteomes" id="UP000194577"/>
    </source>
</evidence>
<dbReference type="RefSeq" id="WP_086614817.1">
    <property type="nucleotide sequence ID" value="NZ_MTPX02000035.1"/>
</dbReference>
<feature type="transmembrane region" description="Helical" evidence="6">
    <location>
        <begin position="395"/>
        <end position="416"/>
    </location>
</feature>
<organism evidence="8 9">
    <name type="scientific">Actinomyces ruminis</name>
    <dbReference type="NCBI Taxonomy" id="1937003"/>
    <lineage>
        <taxon>Bacteria</taxon>
        <taxon>Bacillati</taxon>
        <taxon>Actinomycetota</taxon>
        <taxon>Actinomycetes</taxon>
        <taxon>Actinomycetales</taxon>
        <taxon>Actinomycetaceae</taxon>
        <taxon>Actinomyces</taxon>
    </lineage>
</organism>
<dbReference type="NCBIfam" id="TIGR00885">
    <property type="entry name" value="fucP"/>
    <property type="match status" value="1"/>
</dbReference>
<dbReference type="Proteomes" id="UP000194577">
    <property type="component" value="Unassembled WGS sequence"/>
</dbReference>
<comment type="caution">
    <text evidence="8">The sequence shown here is derived from an EMBL/GenBank/DDBJ whole genome shotgun (WGS) entry which is preliminary data.</text>
</comment>
<dbReference type="InterPro" id="IPR050375">
    <property type="entry name" value="MFS_TsgA-like"/>
</dbReference>
<comment type="subcellular location">
    <subcellularLocation>
        <location evidence="1">Cell inner membrane</location>
        <topology evidence="1">Multi-pass membrane protein</topology>
    </subcellularLocation>
</comment>